<gene>
    <name evidence="8" type="ORF">Cvel_22109</name>
</gene>
<dbReference type="PANTHER" id="PTHR11675">
    <property type="entry name" value="N-ACETYLGALACTOSAMINYLTRANSFERASE"/>
    <property type="match status" value="1"/>
</dbReference>
<dbReference type="GO" id="GO:0030246">
    <property type="term" value="F:carbohydrate binding"/>
    <property type="evidence" value="ECO:0007669"/>
    <property type="project" value="UniProtKB-KW"/>
</dbReference>
<evidence type="ECO:0000256" key="2">
    <source>
        <dbReference type="ARBA" id="ARBA00022734"/>
    </source>
</evidence>
<evidence type="ECO:0000259" key="6">
    <source>
        <dbReference type="Pfam" id="PF00535"/>
    </source>
</evidence>
<evidence type="ECO:0000256" key="3">
    <source>
        <dbReference type="ARBA" id="ARBA00023034"/>
    </source>
</evidence>
<dbReference type="GO" id="GO:0004653">
    <property type="term" value="F:polypeptide N-acetylgalactosaminyltransferase activity"/>
    <property type="evidence" value="ECO:0007669"/>
    <property type="project" value="TreeGrafter"/>
</dbReference>
<dbReference type="GO" id="GO:0006493">
    <property type="term" value="P:protein O-linked glycosylation"/>
    <property type="evidence" value="ECO:0007669"/>
    <property type="project" value="TreeGrafter"/>
</dbReference>
<dbReference type="VEuPathDB" id="CryptoDB:Cvel_22109"/>
<dbReference type="Pfam" id="PF00535">
    <property type="entry name" value="Glycos_transf_2"/>
    <property type="match status" value="1"/>
</dbReference>
<organism evidence="8">
    <name type="scientific">Chromera velia CCMP2878</name>
    <dbReference type="NCBI Taxonomy" id="1169474"/>
    <lineage>
        <taxon>Eukaryota</taxon>
        <taxon>Sar</taxon>
        <taxon>Alveolata</taxon>
        <taxon>Colpodellida</taxon>
        <taxon>Chromeraceae</taxon>
        <taxon>Chromera</taxon>
    </lineage>
</organism>
<dbReference type="PROSITE" id="PS50231">
    <property type="entry name" value="RICIN_B_LECTIN"/>
    <property type="match status" value="1"/>
</dbReference>
<evidence type="ECO:0000313" key="8">
    <source>
        <dbReference type="EMBL" id="CEM29844.1"/>
    </source>
</evidence>
<dbReference type="PANTHER" id="PTHR11675:SF126">
    <property type="entry name" value="RICIN B LECTIN DOMAIN-CONTAINING PROTEIN"/>
    <property type="match status" value="1"/>
</dbReference>
<dbReference type="EMBL" id="CDMZ01001261">
    <property type="protein sequence ID" value="CEM29844.1"/>
    <property type="molecule type" value="Genomic_DNA"/>
</dbReference>
<name>A0A0G4GJ26_9ALVE</name>
<dbReference type="InterPro" id="IPR029044">
    <property type="entry name" value="Nucleotide-diphossugar_trans"/>
</dbReference>
<dbReference type="GO" id="GO:0000139">
    <property type="term" value="C:Golgi membrane"/>
    <property type="evidence" value="ECO:0007669"/>
    <property type="project" value="UniProtKB-SubCell"/>
</dbReference>
<dbReference type="InterPro" id="IPR001173">
    <property type="entry name" value="Glyco_trans_2-like"/>
</dbReference>
<evidence type="ECO:0000259" key="7">
    <source>
        <dbReference type="Pfam" id="PF00652"/>
    </source>
</evidence>
<accession>A0A0G4GJ26</accession>
<evidence type="ECO:0000256" key="4">
    <source>
        <dbReference type="ARBA" id="ARBA00023157"/>
    </source>
</evidence>
<evidence type="ECO:0000256" key="5">
    <source>
        <dbReference type="SAM" id="MobiDB-lite"/>
    </source>
</evidence>
<dbReference type="InterPro" id="IPR035992">
    <property type="entry name" value="Ricin_B-like_lectins"/>
</dbReference>
<dbReference type="SUPFAM" id="SSF50370">
    <property type="entry name" value="Ricin B-like lectins"/>
    <property type="match status" value="1"/>
</dbReference>
<comment type="subcellular location">
    <subcellularLocation>
        <location evidence="1">Golgi apparatus membrane</location>
        <topology evidence="1">Single-pass type II membrane protein</topology>
    </subcellularLocation>
</comment>
<feature type="domain" description="Glycosyltransferase 2-like" evidence="6">
    <location>
        <begin position="239"/>
        <end position="418"/>
    </location>
</feature>
<dbReference type="SUPFAM" id="SSF53448">
    <property type="entry name" value="Nucleotide-diphospho-sugar transferases"/>
    <property type="match status" value="1"/>
</dbReference>
<feature type="region of interest" description="Disordered" evidence="5">
    <location>
        <begin position="105"/>
        <end position="145"/>
    </location>
</feature>
<protein>
    <submittedName>
        <fullName evidence="8">Uncharacterized protein</fullName>
    </submittedName>
</protein>
<keyword evidence="4" id="KW-1015">Disulfide bond</keyword>
<dbReference type="Gene3D" id="3.90.550.10">
    <property type="entry name" value="Spore Coat Polysaccharide Biosynthesis Protein SpsA, Chain A"/>
    <property type="match status" value="1"/>
</dbReference>
<dbReference type="Pfam" id="PF00652">
    <property type="entry name" value="Ricin_B_lectin"/>
    <property type="match status" value="1"/>
</dbReference>
<reference evidence="8" key="1">
    <citation type="submission" date="2014-11" db="EMBL/GenBank/DDBJ databases">
        <authorList>
            <person name="Otto D Thomas"/>
            <person name="Naeem Raeece"/>
        </authorList>
    </citation>
    <scope>NUCLEOTIDE SEQUENCE</scope>
</reference>
<sequence>MGKSGQAEKGAPPSLPPKNPKRSLISSVLNFAKSPVPFLIFVPSCLALAFVQYLLWSRLEGLETGQPGDGIYLIFPCSFSFHGLTGQHVSSSLCAHPLSVSAGRSYSSSPSSSSAPPPPSLTRPEDQRNPLLQIREDPPPLYRGKPASYFGAEGLQGWSLLRQHGIVGLLPNGKPGYERAPTPPPQAQLNMEDEMRKGGGFHRRLSDSLPLDRPIRDFRDTVCKRQEYDVPKMSEWAVSVIITFLNEPMSTLLRSVHSVLNRTPPALLKEIVLIDDGSTAEWLLDPLDRYINNALPDKVRLVRLPQNRGLMGARLAGAEAAEGRVIMILDSHIEVQPQWLEPILSRISEGDDVVVTPQIDAIQAVDFDFTSSEGIGCYLDFKWTLVERAYLTGGVTSAETKASPVMAGGLWAMKRELFFRLGGYDPEFSVWGAEHLEFSFRIWLCGARLECAPCSRISHVFRKGEGRGYKIPLEAVWKNRLRTAAIWMDDFAEISEAYNYHPGLEIGNFEHMWDLKRRLNCKPFEYYLANVAEKNVIRKHEDVLSLGEVQSALRPELCLDLRNTREGGNGVGMQVCNQNGRGPQGWLLIRSAGQIRLIHLWITDHEELCLAAPNRVVQCNDASSKWQFVERPGRERDGRKAFSITWKQGGTSKCLAPPSHSPSELQLQDCNEDALHQIFLLEGFPNHKWARPRDALKGGSRDEL</sequence>
<feature type="compositionally biased region" description="Low complexity" evidence="5">
    <location>
        <begin position="105"/>
        <end position="114"/>
    </location>
</feature>
<evidence type="ECO:0000256" key="1">
    <source>
        <dbReference type="ARBA" id="ARBA00004323"/>
    </source>
</evidence>
<dbReference type="PhylomeDB" id="A0A0G4GJ26"/>
<proteinExistence type="predicted"/>
<keyword evidence="3" id="KW-0333">Golgi apparatus</keyword>
<dbReference type="InterPro" id="IPR000772">
    <property type="entry name" value="Ricin_B_lectin"/>
</dbReference>
<feature type="compositionally biased region" description="Basic and acidic residues" evidence="5">
    <location>
        <begin position="123"/>
        <end position="138"/>
    </location>
</feature>
<dbReference type="AlphaFoldDB" id="A0A0G4GJ26"/>
<feature type="domain" description="Ricin B lectin" evidence="7">
    <location>
        <begin position="547"/>
        <end position="678"/>
    </location>
</feature>
<dbReference type="Gene3D" id="2.80.10.50">
    <property type="match status" value="1"/>
</dbReference>
<keyword evidence="2" id="KW-0430">Lectin</keyword>